<dbReference type="InterPro" id="IPR036271">
    <property type="entry name" value="Tet_transcr_reg_TetR-rel_C_sf"/>
</dbReference>
<dbReference type="OrthoDB" id="9795242at2"/>
<comment type="caution">
    <text evidence="6">The sequence shown here is derived from an EMBL/GenBank/DDBJ whole genome shotgun (WGS) entry which is preliminary data.</text>
</comment>
<accession>A0A545TKQ6</accession>
<evidence type="ECO:0000259" key="5">
    <source>
        <dbReference type="PROSITE" id="PS50977"/>
    </source>
</evidence>
<organism evidence="6 7">
    <name type="scientific">Denitrobaculum tricleocarpae</name>
    <dbReference type="NCBI Taxonomy" id="2591009"/>
    <lineage>
        <taxon>Bacteria</taxon>
        <taxon>Pseudomonadati</taxon>
        <taxon>Pseudomonadota</taxon>
        <taxon>Alphaproteobacteria</taxon>
        <taxon>Rhodospirillales</taxon>
        <taxon>Rhodospirillaceae</taxon>
        <taxon>Denitrobaculum</taxon>
    </lineage>
</organism>
<dbReference type="EMBL" id="VHSH01000007">
    <property type="protein sequence ID" value="TQV77809.1"/>
    <property type="molecule type" value="Genomic_DNA"/>
</dbReference>
<dbReference type="RefSeq" id="WP_142898152.1">
    <property type="nucleotide sequence ID" value="NZ_ML660058.1"/>
</dbReference>
<evidence type="ECO:0000313" key="6">
    <source>
        <dbReference type="EMBL" id="TQV77809.1"/>
    </source>
</evidence>
<reference evidence="6 7" key="1">
    <citation type="submission" date="2019-06" db="EMBL/GenBank/DDBJ databases">
        <title>Whole genome sequence for Rhodospirillaceae sp. R148.</title>
        <authorList>
            <person name="Wang G."/>
        </authorList>
    </citation>
    <scope>NUCLEOTIDE SEQUENCE [LARGE SCALE GENOMIC DNA]</scope>
    <source>
        <strain evidence="6 7">R148</strain>
    </source>
</reference>
<dbReference type="Gene3D" id="1.10.10.60">
    <property type="entry name" value="Homeodomain-like"/>
    <property type="match status" value="1"/>
</dbReference>
<feature type="DNA-binding region" description="H-T-H motif" evidence="4">
    <location>
        <begin position="29"/>
        <end position="48"/>
    </location>
</feature>
<dbReference type="PRINTS" id="PR00455">
    <property type="entry name" value="HTHTETR"/>
</dbReference>
<dbReference type="SUPFAM" id="SSF48498">
    <property type="entry name" value="Tetracyclin repressor-like, C-terminal domain"/>
    <property type="match status" value="1"/>
</dbReference>
<dbReference type="PROSITE" id="PS50977">
    <property type="entry name" value="HTH_TETR_2"/>
    <property type="match status" value="1"/>
</dbReference>
<name>A0A545TKQ6_9PROT</name>
<dbReference type="InterPro" id="IPR009057">
    <property type="entry name" value="Homeodomain-like_sf"/>
</dbReference>
<dbReference type="Gene3D" id="1.10.357.10">
    <property type="entry name" value="Tetracycline Repressor, domain 2"/>
    <property type="match status" value="1"/>
</dbReference>
<evidence type="ECO:0000256" key="1">
    <source>
        <dbReference type="ARBA" id="ARBA00023015"/>
    </source>
</evidence>
<dbReference type="InterPro" id="IPR011075">
    <property type="entry name" value="TetR_C"/>
</dbReference>
<keyword evidence="7" id="KW-1185">Reference proteome</keyword>
<keyword evidence="1" id="KW-0805">Transcription regulation</keyword>
<dbReference type="Pfam" id="PF16925">
    <property type="entry name" value="TetR_C_13"/>
    <property type="match status" value="1"/>
</dbReference>
<dbReference type="AlphaFoldDB" id="A0A545TKQ6"/>
<dbReference type="SUPFAM" id="SSF46689">
    <property type="entry name" value="Homeodomain-like"/>
    <property type="match status" value="1"/>
</dbReference>
<dbReference type="PROSITE" id="PS01081">
    <property type="entry name" value="HTH_TETR_1"/>
    <property type="match status" value="1"/>
</dbReference>
<dbReference type="Pfam" id="PF00440">
    <property type="entry name" value="TetR_N"/>
    <property type="match status" value="1"/>
</dbReference>
<evidence type="ECO:0000256" key="3">
    <source>
        <dbReference type="ARBA" id="ARBA00023163"/>
    </source>
</evidence>
<evidence type="ECO:0000256" key="2">
    <source>
        <dbReference type="ARBA" id="ARBA00023125"/>
    </source>
</evidence>
<evidence type="ECO:0000313" key="7">
    <source>
        <dbReference type="Proteomes" id="UP000315252"/>
    </source>
</evidence>
<keyword evidence="2 4" id="KW-0238">DNA-binding</keyword>
<evidence type="ECO:0000256" key="4">
    <source>
        <dbReference type="PROSITE-ProRule" id="PRU00335"/>
    </source>
</evidence>
<gene>
    <name evidence="6" type="ORF">FKG95_19825</name>
</gene>
<dbReference type="PANTHER" id="PTHR47506:SF1">
    <property type="entry name" value="HTH-TYPE TRANSCRIPTIONAL REGULATOR YJDC"/>
    <property type="match status" value="1"/>
</dbReference>
<dbReference type="InterPro" id="IPR001647">
    <property type="entry name" value="HTH_TetR"/>
</dbReference>
<dbReference type="InterPro" id="IPR023772">
    <property type="entry name" value="DNA-bd_HTH_TetR-type_CS"/>
</dbReference>
<dbReference type="Proteomes" id="UP000315252">
    <property type="component" value="Unassembled WGS sequence"/>
</dbReference>
<dbReference type="GO" id="GO:0003677">
    <property type="term" value="F:DNA binding"/>
    <property type="evidence" value="ECO:0007669"/>
    <property type="project" value="UniProtKB-UniRule"/>
</dbReference>
<proteinExistence type="predicted"/>
<dbReference type="PANTHER" id="PTHR47506">
    <property type="entry name" value="TRANSCRIPTIONAL REGULATORY PROTEIN"/>
    <property type="match status" value="1"/>
</dbReference>
<sequence length="192" mass="21082">MGRHQEFDADEVLEAAMWVFWEKGYRATSMVDLEAATGLQPGSIYNAFGSKKDLFLSVLDFYREQVVGQRVWVLLQTADPLEAIEAFFRTAYEDLEPEQLAGCLLTNSATEMAKADKDIQACVAAGVIQIETAFQERLIEAQAAGELSPDKDPALLAAHLNACFQGFGVVGRLTRDKARLGAICDAAMLCLR</sequence>
<protein>
    <submittedName>
        <fullName evidence="6">TetR/AcrR family transcriptional regulator</fullName>
    </submittedName>
</protein>
<keyword evidence="3" id="KW-0804">Transcription</keyword>
<feature type="domain" description="HTH tetR-type" evidence="5">
    <location>
        <begin position="6"/>
        <end position="66"/>
    </location>
</feature>